<dbReference type="Gramene" id="ORUFI04G10840.1">
    <property type="protein sequence ID" value="ORUFI04G10840.1"/>
    <property type="gene ID" value="ORUFI04G10840"/>
</dbReference>
<reference evidence="2" key="1">
    <citation type="submission" date="2013-06" db="EMBL/GenBank/DDBJ databases">
        <authorList>
            <person name="Zhao Q."/>
        </authorList>
    </citation>
    <scope>NUCLEOTIDE SEQUENCE</scope>
    <source>
        <strain evidence="2">cv. W1943</strain>
    </source>
</reference>
<dbReference type="Proteomes" id="UP000008022">
    <property type="component" value="Unassembled WGS sequence"/>
</dbReference>
<evidence type="ECO:0000313" key="2">
    <source>
        <dbReference type="Proteomes" id="UP000008022"/>
    </source>
</evidence>
<accession>A0A0E0P824</accession>
<reference evidence="1" key="2">
    <citation type="submission" date="2015-06" db="UniProtKB">
        <authorList>
            <consortium name="EnsemblPlants"/>
        </authorList>
    </citation>
    <scope>IDENTIFICATION</scope>
</reference>
<dbReference type="AlphaFoldDB" id="A0A0E0P824"/>
<protein>
    <submittedName>
        <fullName evidence="1">Uncharacterized protein</fullName>
    </submittedName>
</protein>
<name>A0A0E0P824_ORYRU</name>
<evidence type="ECO:0000313" key="1">
    <source>
        <dbReference type="EnsemblPlants" id="ORUFI04G10840.1"/>
    </source>
</evidence>
<dbReference type="EnsemblPlants" id="ORUFI04G10840.1">
    <property type="protein sequence ID" value="ORUFI04G10840.1"/>
    <property type="gene ID" value="ORUFI04G10840"/>
</dbReference>
<keyword evidence="2" id="KW-1185">Reference proteome</keyword>
<sequence length="79" mass="9142">MVGGDRLCRWEGSRVLELQGWWRAVGRISSQGKGRHQIWLKGRGKLTGAIKEGDDTHMEEEHKKGGKRRCVWMRVLPRC</sequence>
<proteinExistence type="predicted"/>
<organism evidence="1 2">
    <name type="scientific">Oryza rufipogon</name>
    <name type="common">Brownbeard rice</name>
    <name type="synonym">Asian wild rice</name>
    <dbReference type="NCBI Taxonomy" id="4529"/>
    <lineage>
        <taxon>Eukaryota</taxon>
        <taxon>Viridiplantae</taxon>
        <taxon>Streptophyta</taxon>
        <taxon>Embryophyta</taxon>
        <taxon>Tracheophyta</taxon>
        <taxon>Spermatophyta</taxon>
        <taxon>Magnoliopsida</taxon>
        <taxon>Liliopsida</taxon>
        <taxon>Poales</taxon>
        <taxon>Poaceae</taxon>
        <taxon>BOP clade</taxon>
        <taxon>Oryzoideae</taxon>
        <taxon>Oryzeae</taxon>
        <taxon>Oryzinae</taxon>
        <taxon>Oryza</taxon>
    </lineage>
</organism>
<dbReference type="HOGENOM" id="CLU_2610275_0_0_1"/>